<name>A0A381JAZ8_9CLOT</name>
<dbReference type="InterPro" id="IPR015867">
    <property type="entry name" value="N-reg_PII/ATP_PRibTrfase_C"/>
</dbReference>
<keyword evidence="2" id="KW-1003">Cell membrane</keyword>
<dbReference type="PANTHER" id="PTHR33545">
    <property type="entry name" value="UPF0750 MEMBRANE PROTEIN YITT-RELATED"/>
    <property type="match status" value="1"/>
</dbReference>
<keyword evidence="5 6" id="KW-0472">Membrane</keyword>
<evidence type="ECO:0000256" key="3">
    <source>
        <dbReference type="ARBA" id="ARBA00022692"/>
    </source>
</evidence>
<dbReference type="Pfam" id="PF02588">
    <property type="entry name" value="YitT_membrane"/>
    <property type="match status" value="1"/>
</dbReference>
<reference evidence="8 9" key="1">
    <citation type="submission" date="2018-06" db="EMBL/GenBank/DDBJ databases">
        <authorList>
            <consortium name="Pathogen Informatics"/>
            <person name="Doyle S."/>
        </authorList>
    </citation>
    <scope>NUCLEOTIDE SEQUENCE [LARGE SCALE GENOMIC DNA]</scope>
    <source>
        <strain evidence="8 9">NCTC9836</strain>
    </source>
</reference>
<keyword evidence="3 6" id="KW-0812">Transmembrane</keyword>
<protein>
    <submittedName>
        <fullName evidence="8">Transporter</fullName>
    </submittedName>
</protein>
<evidence type="ECO:0000313" key="9">
    <source>
        <dbReference type="Proteomes" id="UP000254664"/>
    </source>
</evidence>
<evidence type="ECO:0000313" key="8">
    <source>
        <dbReference type="EMBL" id="SUY48434.1"/>
    </source>
</evidence>
<feature type="domain" description="DUF2179" evidence="7">
    <location>
        <begin position="221"/>
        <end position="275"/>
    </location>
</feature>
<evidence type="ECO:0000256" key="6">
    <source>
        <dbReference type="SAM" id="Phobius"/>
    </source>
</evidence>
<evidence type="ECO:0000259" key="7">
    <source>
        <dbReference type="Pfam" id="PF10035"/>
    </source>
</evidence>
<dbReference type="PANTHER" id="PTHR33545:SF9">
    <property type="entry name" value="UPF0750 MEMBRANE PROTEIN YITE"/>
    <property type="match status" value="1"/>
</dbReference>
<dbReference type="InterPro" id="IPR003740">
    <property type="entry name" value="YitT"/>
</dbReference>
<feature type="transmembrane region" description="Helical" evidence="6">
    <location>
        <begin position="148"/>
        <end position="167"/>
    </location>
</feature>
<dbReference type="InterPro" id="IPR019264">
    <property type="entry name" value="DUF2179"/>
</dbReference>
<feature type="transmembrane region" description="Helical" evidence="6">
    <location>
        <begin position="7"/>
        <end position="25"/>
    </location>
</feature>
<accession>A0A381JAZ8</accession>
<evidence type="ECO:0000256" key="4">
    <source>
        <dbReference type="ARBA" id="ARBA00022989"/>
    </source>
</evidence>
<gene>
    <name evidence="8" type="ORF">NCTC9836_02839</name>
</gene>
<dbReference type="OrthoDB" id="9779786at2"/>
<dbReference type="Pfam" id="PF10035">
    <property type="entry name" value="DUF2179"/>
    <property type="match status" value="1"/>
</dbReference>
<dbReference type="InterPro" id="IPR051461">
    <property type="entry name" value="UPF0750_membrane"/>
</dbReference>
<dbReference type="CDD" id="cd16380">
    <property type="entry name" value="YitT_C"/>
    <property type="match status" value="1"/>
</dbReference>
<dbReference type="AlphaFoldDB" id="A0A381JAZ8"/>
<proteinExistence type="predicted"/>
<feature type="transmembrane region" description="Helical" evidence="6">
    <location>
        <begin position="107"/>
        <end position="127"/>
    </location>
</feature>
<dbReference type="PIRSF" id="PIRSF006483">
    <property type="entry name" value="Membrane_protein_YitT"/>
    <property type="match status" value="1"/>
</dbReference>
<evidence type="ECO:0000256" key="1">
    <source>
        <dbReference type="ARBA" id="ARBA00004651"/>
    </source>
</evidence>
<keyword evidence="4 6" id="KW-1133">Transmembrane helix</keyword>
<evidence type="ECO:0000256" key="2">
    <source>
        <dbReference type="ARBA" id="ARBA00022475"/>
    </source>
</evidence>
<keyword evidence="9" id="KW-1185">Reference proteome</keyword>
<dbReference type="EMBL" id="UFWZ01000001">
    <property type="protein sequence ID" value="SUY48434.1"/>
    <property type="molecule type" value="Genomic_DNA"/>
</dbReference>
<evidence type="ECO:0000256" key="5">
    <source>
        <dbReference type="ARBA" id="ARBA00023136"/>
    </source>
</evidence>
<dbReference type="Gene3D" id="3.30.70.120">
    <property type="match status" value="1"/>
</dbReference>
<dbReference type="Proteomes" id="UP000254664">
    <property type="component" value="Unassembled WGS sequence"/>
</dbReference>
<dbReference type="GO" id="GO:0005886">
    <property type="term" value="C:plasma membrane"/>
    <property type="evidence" value="ECO:0007669"/>
    <property type="project" value="UniProtKB-SubCell"/>
</dbReference>
<sequence>MREKGKELIFITIGNLMVASGMYFFLMPNNLATGGVNGLGLIINYYLPKFPVGSLMMIMNLILFAVGFLIIGKAFGAKTIYTSLELSGMIWILERIWPLSGSLVNDMIIELIFGILMTGIGMGIIFYQNASTGGTDIIAKIINKIFNINMGLALLMSDFTITIMAGATFGLRIGMYALLGVIINSFVIDSVIEGFDICKEVVVISSNGDKVKKYIMDGLGRGVTIYLANGGYTEQTKEVITTVLDRREVIKLNKYIKGIDKEAFIIVRSVHEAIGEGFKISI</sequence>
<dbReference type="RefSeq" id="WP_115642249.1">
    <property type="nucleotide sequence ID" value="NZ_UFWZ01000001.1"/>
</dbReference>
<feature type="transmembrane region" description="Helical" evidence="6">
    <location>
        <begin position="54"/>
        <end position="75"/>
    </location>
</feature>
<organism evidence="8 9">
    <name type="scientific">Clostridium putrefaciens</name>
    <dbReference type="NCBI Taxonomy" id="99675"/>
    <lineage>
        <taxon>Bacteria</taxon>
        <taxon>Bacillati</taxon>
        <taxon>Bacillota</taxon>
        <taxon>Clostridia</taxon>
        <taxon>Eubacteriales</taxon>
        <taxon>Clostridiaceae</taxon>
        <taxon>Clostridium</taxon>
    </lineage>
</organism>
<comment type="subcellular location">
    <subcellularLocation>
        <location evidence="1">Cell membrane</location>
        <topology evidence="1">Multi-pass membrane protein</topology>
    </subcellularLocation>
</comment>